<name>A0A371CYF3_9APHY</name>
<evidence type="ECO:0000313" key="3">
    <source>
        <dbReference type="Proteomes" id="UP000256964"/>
    </source>
</evidence>
<gene>
    <name evidence="2" type="ORF">OH76DRAFT_1408091</name>
</gene>
<organism evidence="2 3">
    <name type="scientific">Lentinus brumalis</name>
    <dbReference type="NCBI Taxonomy" id="2498619"/>
    <lineage>
        <taxon>Eukaryota</taxon>
        <taxon>Fungi</taxon>
        <taxon>Dikarya</taxon>
        <taxon>Basidiomycota</taxon>
        <taxon>Agaricomycotina</taxon>
        <taxon>Agaricomycetes</taxon>
        <taxon>Polyporales</taxon>
        <taxon>Polyporaceae</taxon>
        <taxon>Lentinus</taxon>
    </lineage>
</organism>
<proteinExistence type="predicted"/>
<dbReference type="Proteomes" id="UP000256964">
    <property type="component" value="Unassembled WGS sequence"/>
</dbReference>
<evidence type="ECO:0000256" key="1">
    <source>
        <dbReference type="SAM" id="MobiDB-lite"/>
    </source>
</evidence>
<dbReference type="AlphaFoldDB" id="A0A371CYF3"/>
<keyword evidence="3" id="KW-1185">Reference proteome</keyword>
<feature type="region of interest" description="Disordered" evidence="1">
    <location>
        <begin position="50"/>
        <end position="69"/>
    </location>
</feature>
<protein>
    <submittedName>
        <fullName evidence="2">Uncharacterized protein</fullName>
    </submittedName>
</protein>
<evidence type="ECO:0000313" key="2">
    <source>
        <dbReference type="EMBL" id="RDX45314.1"/>
    </source>
</evidence>
<accession>A0A371CYF3</accession>
<dbReference type="EMBL" id="KZ857438">
    <property type="protein sequence ID" value="RDX45314.1"/>
    <property type="molecule type" value="Genomic_DNA"/>
</dbReference>
<reference evidence="2 3" key="1">
    <citation type="journal article" date="2018" name="Biotechnol. Biofuels">
        <title>Integrative visual omics of the white-rot fungus Polyporus brumalis exposes the biotechnological potential of its oxidative enzymes for delignifying raw plant biomass.</title>
        <authorList>
            <person name="Miyauchi S."/>
            <person name="Rancon A."/>
            <person name="Drula E."/>
            <person name="Hage H."/>
            <person name="Chaduli D."/>
            <person name="Favel A."/>
            <person name="Grisel S."/>
            <person name="Henrissat B."/>
            <person name="Herpoel-Gimbert I."/>
            <person name="Ruiz-Duenas F.J."/>
            <person name="Chevret D."/>
            <person name="Hainaut M."/>
            <person name="Lin J."/>
            <person name="Wang M."/>
            <person name="Pangilinan J."/>
            <person name="Lipzen A."/>
            <person name="Lesage-Meessen L."/>
            <person name="Navarro D."/>
            <person name="Riley R."/>
            <person name="Grigoriev I.V."/>
            <person name="Zhou S."/>
            <person name="Raouche S."/>
            <person name="Rosso M.N."/>
        </authorList>
    </citation>
    <scope>NUCLEOTIDE SEQUENCE [LARGE SCALE GENOMIC DNA]</scope>
    <source>
        <strain evidence="2 3">BRFM 1820</strain>
    </source>
</reference>
<sequence length="69" mass="7396">MSLEDAYLMQTAPDTLSPGSIALVTAHRADPAARKSSLLLVSPATREHRAVRGLELRASPGRGDQDSWP</sequence>